<evidence type="ECO:0000313" key="4">
    <source>
        <dbReference type="Proteomes" id="UP000183245"/>
    </source>
</evidence>
<reference evidence="3 4" key="1">
    <citation type="journal article" date="2016" name="Environ. Microbiol.">
        <title>Genomic resolution of a cold subsurface aquifer community provides metabolic insights for novel microbes adapted to high CO concentrations.</title>
        <authorList>
            <person name="Probst A.J."/>
            <person name="Castelle C.J."/>
            <person name="Singh A."/>
            <person name="Brown C.T."/>
            <person name="Anantharaman K."/>
            <person name="Sharon I."/>
            <person name="Hug L.A."/>
            <person name="Burstein D."/>
            <person name="Emerson J.B."/>
            <person name="Thomas B.C."/>
            <person name="Banfield J.F."/>
        </authorList>
    </citation>
    <scope>NUCLEOTIDE SEQUENCE [LARGE SCALE GENOMIC DNA]</scope>
    <source>
        <strain evidence="3">CG2_30_54_11</strain>
    </source>
</reference>
<evidence type="ECO:0000313" key="3">
    <source>
        <dbReference type="EMBL" id="OIP98550.1"/>
    </source>
</evidence>
<organism evidence="3 4">
    <name type="scientific">Candidatus Wirthbacteria bacterium CG2_30_54_11</name>
    <dbReference type="NCBI Taxonomy" id="1817892"/>
    <lineage>
        <taxon>Bacteria</taxon>
        <taxon>Candidatus Wirthbacteria</taxon>
    </lineage>
</organism>
<keyword evidence="2" id="KW-0472">Membrane</keyword>
<protein>
    <recommendedName>
        <fullName evidence="5">DUF5673 domain-containing protein</fullName>
    </recommendedName>
</protein>
<feature type="compositionally biased region" description="Basic and acidic residues" evidence="1">
    <location>
        <begin position="224"/>
        <end position="239"/>
    </location>
</feature>
<keyword evidence="2" id="KW-0812">Transmembrane</keyword>
<evidence type="ECO:0000256" key="1">
    <source>
        <dbReference type="SAM" id="MobiDB-lite"/>
    </source>
</evidence>
<name>A0A1J5J1Y5_9BACT</name>
<comment type="caution">
    <text evidence="3">The sequence shown here is derived from an EMBL/GenBank/DDBJ whole genome shotgun (WGS) entry which is preliminary data.</text>
</comment>
<gene>
    <name evidence="3" type="ORF">AUK40_01360</name>
</gene>
<evidence type="ECO:0008006" key="5">
    <source>
        <dbReference type="Google" id="ProtNLM"/>
    </source>
</evidence>
<proteinExistence type="predicted"/>
<dbReference type="AlphaFoldDB" id="A0A1J5J1Y5"/>
<dbReference type="EMBL" id="MNZT01000024">
    <property type="protein sequence ID" value="OIP98550.1"/>
    <property type="molecule type" value="Genomic_DNA"/>
</dbReference>
<accession>A0A1J5J1Y5</accession>
<evidence type="ECO:0000256" key="2">
    <source>
        <dbReference type="SAM" id="Phobius"/>
    </source>
</evidence>
<feature type="transmembrane region" description="Helical" evidence="2">
    <location>
        <begin position="50"/>
        <end position="83"/>
    </location>
</feature>
<dbReference type="Proteomes" id="UP000183245">
    <property type="component" value="Unassembled WGS sequence"/>
</dbReference>
<feature type="region of interest" description="Disordered" evidence="1">
    <location>
        <begin position="199"/>
        <end position="246"/>
    </location>
</feature>
<keyword evidence="2" id="KW-1133">Transmembrane helix</keyword>
<sequence>MNDNDEQYPRYDEPGDLEPLIDQEEDYMHGRPLLTWTGPSDLPEDANRRWFMLMITASFVLIGVSLVIKRYILSIILIGIAWLTYMLSKLPARDIEHVITTTGFFSQDKFYPWSDLNSFWIMKDHGHYVLGLDTNRKLFSSVVILLGAQNPIEVKEVMTQYLPLRENHGKDMINVLFEKSSHYLEKFVDQGKARLQVMKEQRRQTPAPRQAPAKKSEPMGAMKADIRPAITKEETEKKTSTSRRKK</sequence>
<dbReference type="STRING" id="1817892.AUK40_01360"/>